<evidence type="ECO:0000313" key="4">
    <source>
        <dbReference type="EMBL" id="SHL37812.1"/>
    </source>
</evidence>
<evidence type="ECO:0000313" key="5">
    <source>
        <dbReference type="Proteomes" id="UP000184120"/>
    </source>
</evidence>
<dbReference type="STRING" id="1434701.SAMN05443634_108174"/>
<dbReference type="SUPFAM" id="SSF53756">
    <property type="entry name" value="UDP-Glycosyltransferase/glycogen phosphorylase"/>
    <property type="match status" value="1"/>
</dbReference>
<keyword evidence="4" id="KW-0808">Transferase</keyword>
<dbReference type="InterPro" id="IPR001296">
    <property type="entry name" value="Glyco_trans_1"/>
</dbReference>
<sequence length="370" mass="42540">MKILQFGKAYPPANLGGVEVVIQLLMEGLNDNEVLCDTLGVNDKRIYKEDKYKNGTIFRCKLVLKKFSTLFSFQVVRKLNKIKDNYDIIHVHSPDPMAAIALFLIKPKKPIVLHWHSDILKQKLLLFFYKPLLKWLMKKSEVIIATSPNYIEGSKLLNLFVEKCKVVPIGIDTHKRTEENNRFLSFENKKIIFSLGRLAYYKGFQYLIEAGIDLPDDVNIVIAGEGDEQKKLEAIIEKHKLKNKVFLIGKINETEKDFFFRIAKIFVLSSIFKTEAYAIVQVEALSYGIPIISTQIHGSGVDWVNVNGITGITVPIMDSKSISNAINNILYDEELYNTYSKNSLERYREFLTRDKMIKETISIYKNILSQ</sequence>
<evidence type="ECO:0000313" key="3">
    <source>
        <dbReference type="EMBL" id="GGE91576.1"/>
    </source>
</evidence>
<dbReference type="PANTHER" id="PTHR45947">
    <property type="entry name" value="SULFOQUINOVOSYL TRANSFERASE SQD2"/>
    <property type="match status" value="1"/>
</dbReference>
<dbReference type="Pfam" id="PF00534">
    <property type="entry name" value="Glycos_transf_1"/>
    <property type="match status" value="1"/>
</dbReference>
<dbReference type="Gene3D" id="3.40.50.2000">
    <property type="entry name" value="Glycogen Phosphorylase B"/>
    <property type="match status" value="2"/>
</dbReference>
<reference evidence="5" key="3">
    <citation type="submission" date="2016-11" db="EMBL/GenBank/DDBJ databases">
        <authorList>
            <person name="Varghese N."/>
            <person name="Submissions S."/>
        </authorList>
    </citation>
    <scope>NUCLEOTIDE SEQUENCE [LARGE SCALE GENOMIC DNA]</scope>
    <source>
        <strain evidence="5">DSM 27989</strain>
    </source>
</reference>
<keyword evidence="6" id="KW-1185">Reference proteome</keyword>
<reference evidence="6" key="4">
    <citation type="journal article" date="2019" name="Int. J. Syst. Evol. Microbiol.">
        <title>The Global Catalogue of Microorganisms (GCM) 10K type strain sequencing project: providing services to taxonomists for standard genome sequencing and annotation.</title>
        <authorList>
            <consortium name="The Broad Institute Genomics Platform"/>
            <consortium name="The Broad Institute Genome Sequencing Center for Infectious Disease"/>
            <person name="Wu L."/>
            <person name="Ma J."/>
        </authorList>
    </citation>
    <scope>NUCLEOTIDE SEQUENCE [LARGE SCALE GENOMIC DNA]</scope>
    <source>
        <strain evidence="6">CGMCC 1.12707</strain>
    </source>
</reference>
<keyword evidence="4" id="KW-0328">Glycosyltransferase</keyword>
<feature type="domain" description="Glycosyl transferase family 1" evidence="1">
    <location>
        <begin position="176"/>
        <end position="343"/>
    </location>
</feature>
<name>A0A1M7A4Z8_9FLAO</name>
<evidence type="ECO:0000259" key="2">
    <source>
        <dbReference type="Pfam" id="PF13439"/>
    </source>
</evidence>
<dbReference type="Proteomes" id="UP000650994">
    <property type="component" value="Unassembled WGS sequence"/>
</dbReference>
<evidence type="ECO:0000259" key="1">
    <source>
        <dbReference type="Pfam" id="PF00534"/>
    </source>
</evidence>
<dbReference type="Pfam" id="PF13439">
    <property type="entry name" value="Glyco_transf_4"/>
    <property type="match status" value="1"/>
</dbReference>
<reference evidence="4" key="2">
    <citation type="submission" date="2016-11" db="EMBL/GenBank/DDBJ databases">
        <authorList>
            <person name="Jaros S."/>
            <person name="Januszkiewicz K."/>
            <person name="Wedrychowicz H."/>
        </authorList>
    </citation>
    <scope>NUCLEOTIDE SEQUENCE [LARGE SCALE GENOMIC DNA]</scope>
    <source>
        <strain evidence="4">DSM 27989</strain>
    </source>
</reference>
<dbReference type="RefSeq" id="WP_072932783.1">
    <property type="nucleotide sequence ID" value="NZ_BMFL01000004.1"/>
</dbReference>
<dbReference type="OrthoDB" id="9806653at2"/>
<organism evidence="4 5">
    <name type="scientific">Chishuiella changwenlii</name>
    <dbReference type="NCBI Taxonomy" id="1434701"/>
    <lineage>
        <taxon>Bacteria</taxon>
        <taxon>Pseudomonadati</taxon>
        <taxon>Bacteroidota</taxon>
        <taxon>Flavobacteriia</taxon>
        <taxon>Flavobacteriales</taxon>
        <taxon>Weeksellaceae</taxon>
        <taxon>Chishuiella</taxon>
    </lineage>
</organism>
<reference evidence="3" key="5">
    <citation type="submission" date="2024-05" db="EMBL/GenBank/DDBJ databases">
        <authorList>
            <person name="Sun Q."/>
            <person name="Zhou Y."/>
        </authorList>
    </citation>
    <scope>NUCLEOTIDE SEQUENCE</scope>
    <source>
        <strain evidence="3">CGMCC 1.12707</strain>
    </source>
</reference>
<dbReference type="EMBL" id="FRBH01000008">
    <property type="protein sequence ID" value="SHL37812.1"/>
    <property type="molecule type" value="Genomic_DNA"/>
</dbReference>
<accession>A0A1M7A4Z8</accession>
<gene>
    <name evidence="3" type="ORF">GCM10010984_06590</name>
    <name evidence="4" type="ORF">SAMN05443634_108174</name>
</gene>
<evidence type="ECO:0000313" key="6">
    <source>
        <dbReference type="Proteomes" id="UP000650994"/>
    </source>
</evidence>
<dbReference type="EMBL" id="BMFL01000004">
    <property type="protein sequence ID" value="GGE91576.1"/>
    <property type="molecule type" value="Genomic_DNA"/>
</dbReference>
<feature type="domain" description="Glycosyltransferase subfamily 4-like N-terminal" evidence="2">
    <location>
        <begin position="16"/>
        <end position="174"/>
    </location>
</feature>
<reference evidence="3" key="1">
    <citation type="journal article" date="2014" name="Int. J. Syst. Evol. Microbiol.">
        <title>Complete genome of a new Firmicutes species belonging to the dominant human colonic microbiota ('Ruminococcus bicirculans') reveals two chromosomes and a selective capacity to utilize plant glucans.</title>
        <authorList>
            <consortium name="NISC Comparative Sequencing Program"/>
            <person name="Wegmann U."/>
            <person name="Louis P."/>
            <person name="Goesmann A."/>
            <person name="Henrissat B."/>
            <person name="Duncan S.H."/>
            <person name="Flint H.J."/>
        </authorList>
    </citation>
    <scope>NUCLEOTIDE SEQUENCE</scope>
    <source>
        <strain evidence="3">CGMCC 1.12707</strain>
    </source>
</reference>
<dbReference type="AlphaFoldDB" id="A0A1M7A4Z8"/>
<dbReference type="PANTHER" id="PTHR45947:SF3">
    <property type="entry name" value="SULFOQUINOVOSYL TRANSFERASE SQD2"/>
    <property type="match status" value="1"/>
</dbReference>
<dbReference type="InterPro" id="IPR050194">
    <property type="entry name" value="Glycosyltransferase_grp1"/>
</dbReference>
<dbReference type="Proteomes" id="UP000184120">
    <property type="component" value="Unassembled WGS sequence"/>
</dbReference>
<proteinExistence type="predicted"/>
<dbReference type="GO" id="GO:0016757">
    <property type="term" value="F:glycosyltransferase activity"/>
    <property type="evidence" value="ECO:0007669"/>
    <property type="project" value="UniProtKB-KW"/>
</dbReference>
<protein>
    <submittedName>
        <fullName evidence="3">Glycosyl transferase family 1</fullName>
    </submittedName>
    <submittedName>
        <fullName evidence="4">Rhamnosyl/mannosyltransferase</fullName>
    </submittedName>
</protein>
<dbReference type="InterPro" id="IPR028098">
    <property type="entry name" value="Glyco_trans_4-like_N"/>
</dbReference>